<dbReference type="InterPro" id="IPR019734">
    <property type="entry name" value="TPR_rpt"/>
</dbReference>
<protein>
    <submittedName>
        <fullName evidence="2">Tetratricopeptide repeat protein</fullName>
    </submittedName>
</protein>
<dbReference type="InterPro" id="IPR011990">
    <property type="entry name" value="TPR-like_helical_dom_sf"/>
</dbReference>
<dbReference type="InterPro" id="IPR052943">
    <property type="entry name" value="TMTC_O-mannosyl-trnsfr"/>
</dbReference>
<reference evidence="2 3" key="1">
    <citation type="submission" date="2022-08" db="EMBL/GenBank/DDBJ databases">
        <title>Reclassification of Massilia species as members of the genera Telluria, Duganella, Pseudoduganella, Mokoshia gen. nov. and Zemynaea gen. nov. using orthogonal and non-orthogonal genome-based approaches.</title>
        <authorList>
            <person name="Bowman J.P."/>
        </authorList>
    </citation>
    <scope>NUCLEOTIDE SEQUENCE [LARGE SCALE GENOMIC DNA]</scope>
    <source>
        <strain evidence="2 3">JCM 31606</strain>
    </source>
</reference>
<dbReference type="SMART" id="SM00028">
    <property type="entry name" value="TPR"/>
    <property type="match status" value="4"/>
</dbReference>
<organism evidence="2 3">
    <name type="scientific">Massilia terrae</name>
    <dbReference type="NCBI Taxonomy" id="1811224"/>
    <lineage>
        <taxon>Bacteria</taxon>
        <taxon>Pseudomonadati</taxon>
        <taxon>Pseudomonadota</taxon>
        <taxon>Betaproteobacteria</taxon>
        <taxon>Burkholderiales</taxon>
        <taxon>Oxalobacteraceae</taxon>
        <taxon>Telluria group</taxon>
        <taxon>Massilia</taxon>
    </lineage>
</organism>
<dbReference type="SUPFAM" id="SSF53756">
    <property type="entry name" value="UDP-Glycosyltransferase/glycogen phosphorylase"/>
    <property type="match status" value="1"/>
</dbReference>
<evidence type="ECO:0000313" key="2">
    <source>
        <dbReference type="EMBL" id="MCS0658445.1"/>
    </source>
</evidence>
<dbReference type="PROSITE" id="PS50005">
    <property type="entry name" value="TPR"/>
    <property type="match status" value="1"/>
</dbReference>
<dbReference type="EMBL" id="JANUGU010000002">
    <property type="protein sequence ID" value="MCS0658445.1"/>
    <property type="molecule type" value="Genomic_DNA"/>
</dbReference>
<accession>A0ABT2CZ37</accession>
<dbReference type="SUPFAM" id="SSF48452">
    <property type="entry name" value="TPR-like"/>
    <property type="match status" value="1"/>
</dbReference>
<keyword evidence="3" id="KW-1185">Reference proteome</keyword>
<dbReference type="PANTHER" id="PTHR44809:SF1">
    <property type="entry name" value="PROTEIN O-MANNOSYL-TRANSFERASE TMTC1"/>
    <property type="match status" value="1"/>
</dbReference>
<dbReference type="Gene3D" id="1.25.40.10">
    <property type="entry name" value="Tetratricopeptide repeat domain"/>
    <property type="match status" value="1"/>
</dbReference>
<dbReference type="Proteomes" id="UP001204621">
    <property type="component" value="Unassembled WGS sequence"/>
</dbReference>
<evidence type="ECO:0000256" key="1">
    <source>
        <dbReference type="PROSITE-ProRule" id="PRU00339"/>
    </source>
</evidence>
<comment type="caution">
    <text evidence="2">The sequence shown here is derived from an EMBL/GenBank/DDBJ whole genome shotgun (WGS) entry which is preliminary data.</text>
</comment>
<dbReference type="Gene3D" id="3.40.50.2000">
    <property type="entry name" value="Glycogen Phosphorylase B"/>
    <property type="match status" value="1"/>
</dbReference>
<dbReference type="Pfam" id="PF01075">
    <property type="entry name" value="Glyco_transf_9"/>
    <property type="match status" value="1"/>
</dbReference>
<sequence length="451" mass="48774">MTSAESLFHEAGAHFATRDFPAAAEKLRAALALEPDFIEAIGNLAYALDKDGQHDLAEAHYLRAIASAPEQLQPRLNLGVMLTGQRRFDEAEALYRKAMTDFPATPSVLSNFGVMLACAGREAEAEACHRQAILLDPSYRKAAFNLAYLLLRQGRWEEGWQRLEARDWADVLQPHLNLPRWQGEALTGTAILVGIEAGHGDMIQFGRYCEQLKQAGAARVGVLCHPGLVALFGGLRGADEAIGLDQPLTPGWDCWVPALSLPFFFRTTVDSVPAALPYIAPDPARIARSASLLAAAPGALKVGLVWKGGAGFENDSERSLPSLATLAPLAQVPGVRFFSLQKGAGEGDTGEFPLVDLAGAIDDFADTAALIAGLDLVISVDTAVAHLAGVLGKPCWVLLPAYLADWRWLTERSDTPWYPGVMRLFRQRRSGDWDETVAELARALKTFRAGP</sequence>
<feature type="repeat" description="TPR" evidence="1">
    <location>
        <begin position="4"/>
        <end position="37"/>
    </location>
</feature>
<keyword evidence="1" id="KW-0802">TPR repeat</keyword>
<dbReference type="RefSeq" id="WP_258811626.1">
    <property type="nucleotide sequence ID" value="NZ_JANUGU010000002.1"/>
</dbReference>
<dbReference type="Pfam" id="PF13432">
    <property type="entry name" value="TPR_16"/>
    <property type="match status" value="1"/>
</dbReference>
<gene>
    <name evidence="2" type="ORF">NX778_10255</name>
</gene>
<proteinExistence type="predicted"/>
<evidence type="ECO:0000313" key="3">
    <source>
        <dbReference type="Proteomes" id="UP001204621"/>
    </source>
</evidence>
<dbReference type="PANTHER" id="PTHR44809">
    <property type="match status" value="1"/>
</dbReference>
<name>A0ABT2CZ37_9BURK</name>
<dbReference type="InterPro" id="IPR002201">
    <property type="entry name" value="Glyco_trans_9"/>
</dbReference>